<dbReference type="Pfam" id="PF07883">
    <property type="entry name" value="Cupin_2"/>
    <property type="match status" value="1"/>
</dbReference>
<dbReference type="Proteomes" id="UP000306236">
    <property type="component" value="Unassembled WGS sequence"/>
</dbReference>
<dbReference type="RefSeq" id="WP_136406382.1">
    <property type="nucleotide sequence ID" value="NZ_JARXRQ010000002.1"/>
</dbReference>
<dbReference type="PANTHER" id="PTHR35848:SF6">
    <property type="entry name" value="CUPIN TYPE-2 DOMAIN-CONTAINING PROTEIN"/>
    <property type="match status" value="1"/>
</dbReference>
<protein>
    <submittedName>
        <fullName evidence="3">Cupin domain-containing protein</fullName>
    </submittedName>
</protein>
<evidence type="ECO:0000256" key="1">
    <source>
        <dbReference type="ARBA" id="ARBA00022723"/>
    </source>
</evidence>
<keyword evidence="1" id="KW-0479">Metal-binding</keyword>
<feature type="domain" description="Cupin type-2" evidence="2">
    <location>
        <begin position="43"/>
        <end position="111"/>
    </location>
</feature>
<dbReference type="AlphaFoldDB" id="A0A4S5BLN6"/>
<dbReference type="InterPro" id="IPR014710">
    <property type="entry name" value="RmlC-like_jellyroll"/>
</dbReference>
<dbReference type="CDD" id="cd02209">
    <property type="entry name" value="cupin_XRE_C"/>
    <property type="match status" value="1"/>
</dbReference>
<gene>
    <name evidence="3" type="ORF">E8K88_09235</name>
</gene>
<organism evidence="3 4">
    <name type="scientific">Lampropedia aestuarii</name>
    <dbReference type="NCBI Taxonomy" id="2562762"/>
    <lineage>
        <taxon>Bacteria</taxon>
        <taxon>Pseudomonadati</taxon>
        <taxon>Pseudomonadota</taxon>
        <taxon>Betaproteobacteria</taxon>
        <taxon>Burkholderiales</taxon>
        <taxon>Comamonadaceae</taxon>
        <taxon>Lampropedia</taxon>
    </lineage>
</organism>
<accession>A0A4S5BLN6</accession>
<dbReference type="EMBL" id="SSWX01000010">
    <property type="protein sequence ID" value="THJ33457.1"/>
    <property type="molecule type" value="Genomic_DNA"/>
</dbReference>
<evidence type="ECO:0000313" key="4">
    <source>
        <dbReference type="Proteomes" id="UP000306236"/>
    </source>
</evidence>
<evidence type="ECO:0000259" key="2">
    <source>
        <dbReference type="Pfam" id="PF07883"/>
    </source>
</evidence>
<dbReference type="InterPro" id="IPR013096">
    <property type="entry name" value="Cupin_2"/>
</dbReference>
<evidence type="ECO:0000313" key="3">
    <source>
        <dbReference type="EMBL" id="THJ33457.1"/>
    </source>
</evidence>
<dbReference type="OrthoDB" id="2648023at2"/>
<dbReference type="InterPro" id="IPR051610">
    <property type="entry name" value="GPI/OXD"/>
</dbReference>
<dbReference type="InterPro" id="IPR011051">
    <property type="entry name" value="RmlC_Cupin_sf"/>
</dbReference>
<name>A0A4S5BLN6_9BURK</name>
<sequence length="137" mass="15055">MPRFLIREQDVPAYSPANHHGTSNQRLVCQDNVGAKHMELVLGTLQKGGGALPHAHPGMEQACYVLAGTAEVEVEGECFAMQPGDTCFFPEDSMHIFRVTSEEPVRLLVFYSPPYAENPQRVRRPEAAHADSAHGEA</sequence>
<dbReference type="PANTHER" id="PTHR35848">
    <property type="entry name" value="OXALATE-BINDING PROTEIN"/>
    <property type="match status" value="1"/>
</dbReference>
<reference evidence="3 4" key="1">
    <citation type="submission" date="2019-04" db="EMBL/GenBank/DDBJ databases">
        <title>Lampropedia sp YIM MLB12 draf genome.</title>
        <authorList>
            <person name="Wang Y.-X."/>
        </authorList>
    </citation>
    <scope>NUCLEOTIDE SEQUENCE [LARGE SCALE GENOMIC DNA]</scope>
    <source>
        <strain evidence="3 4">YIM MLB12</strain>
    </source>
</reference>
<dbReference type="Gene3D" id="2.60.120.10">
    <property type="entry name" value="Jelly Rolls"/>
    <property type="match status" value="1"/>
</dbReference>
<keyword evidence="4" id="KW-1185">Reference proteome</keyword>
<dbReference type="SUPFAM" id="SSF51182">
    <property type="entry name" value="RmlC-like cupins"/>
    <property type="match status" value="1"/>
</dbReference>
<comment type="caution">
    <text evidence="3">The sequence shown here is derived from an EMBL/GenBank/DDBJ whole genome shotgun (WGS) entry which is preliminary data.</text>
</comment>
<dbReference type="GO" id="GO:0046872">
    <property type="term" value="F:metal ion binding"/>
    <property type="evidence" value="ECO:0007669"/>
    <property type="project" value="UniProtKB-KW"/>
</dbReference>
<proteinExistence type="predicted"/>